<evidence type="ECO:0000313" key="5">
    <source>
        <dbReference type="Proteomes" id="UP000186917"/>
    </source>
</evidence>
<name>A0A173MH53_9BACT</name>
<dbReference type="PANTHER" id="PTHR30273:SF2">
    <property type="entry name" value="PROTEIN FECR"/>
    <property type="match status" value="1"/>
</dbReference>
<keyword evidence="1" id="KW-1133">Transmembrane helix</keyword>
<dbReference type="EMBL" id="FTOR01000016">
    <property type="protein sequence ID" value="SIT34419.1"/>
    <property type="molecule type" value="Genomic_DNA"/>
</dbReference>
<dbReference type="Pfam" id="PF16344">
    <property type="entry name" value="FecR_C"/>
    <property type="match status" value="1"/>
</dbReference>
<dbReference type="PANTHER" id="PTHR30273">
    <property type="entry name" value="PERIPLASMIC SIGNAL SENSOR AND SIGMA FACTOR ACTIVATOR FECR-RELATED"/>
    <property type="match status" value="1"/>
</dbReference>
<dbReference type="OrthoDB" id="645173at2"/>
<gene>
    <name evidence="4" type="ORF">SAMN05421788_11648</name>
</gene>
<dbReference type="InterPro" id="IPR032508">
    <property type="entry name" value="FecR_C"/>
</dbReference>
<dbReference type="InterPro" id="IPR012373">
    <property type="entry name" value="Ferrdict_sens_TM"/>
</dbReference>
<keyword evidence="1" id="KW-0812">Transmembrane</keyword>
<dbReference type="AlphaFoldDB" id="A0A173MH53"/>
<proteinExistence type="predicted"/>
<dbReference type="Proteomes" id="UP000186917">
    <property type="component" value="Unassembled WGS sequence"/>
</dbReference>
<dbReference type="Pfam" id="PF04773">
    <property type="entry name" value="FecR"/>
    <property type="match status" value="1"/>
</dbReference>
<evidence type="ECO:0000259" key="2">
    <source>
        <dbReference type="Pfam" id="PF04773"/>
    </source>
</evidence>
<dbReference type="Gene3D" id="2.60.120.1440">
    <property type="match status" value="1"/>
</dbReference>
<keyword evidence="1" id="KW-0472">Membrane</keyword>
<feature type="domain" description="FecR protein" evidence="2">
    <location>
        <begin position="119"/>
        <end position="209"/>
    </location>
</feature>
<dbReference type="Gene3D" id="3.55.50.30">
    <property type="match status" value="1"/>
</dbReference>
<feature type="domain" description="Protein FecR C-terminal" evidence="3">
    <location>
        <begin position="266"/>
        <end position="332"/>
    </location>
</feature>
<sequence>MNREQLNEALKNYLDGTASPEEKAVIDQWYEQYGHMPGFTETLSDEERKGMQRRLLAGITHKITPVEQQQVAELPATGKYRRLTRWVAAAAVLAALVLTTLLWNRSGSSKTHMNLVANQTGHILKQVLSDGSVVWLNPGATLRYPDTFAIATRTVTMSGDCFFEVTKNPQRPFIIESDKLVTKVWGTSFRVWDKNDGSVAKVTVVTGKVSVSKKGSEGAASTNAIARDEVVLLPKQEVVFDKNTQQLKTAVDPDMKPVQKWSHTGMVIEDEAFADIAAALQEKFGVTILLADSRLGQQRMTADLSNLNLAEVLEVLKVSMQIQYTIHDDSVTLSR</sequence>
<evidence type="ECO:0000256" key="1">
    <source>
        <dbReference type="SAM" id="Phobius"/>
    </source>
</evidence>
<protein>
    <submittedName>
        <fullName evidence="4">FecR family protein</fullName>
    </submittedName>
</protein>
<evidence type="ECO:0000313" key="4">
    <source>
        <dbReference type="EMBL" id="SIT34419.1"/>
    </source>
</evidence>
<organism evidence="4 5">
    <name type="scientific">Filimonas lacunae</name>
    <dbReference type="NCBI Taxonomy" id="477680"/>
    <lineage>
        <taxon>Bacteria</taxon>
        <taxon>Pseudomonadati</taxon>
        <taxon>Bacteroidota</taxon>
        <taxon>Chitinophagia</taxon>
        <taxon>Chitinophagales</taxon>
        <taxon>Chitinophagaceae</taxon>
        <taxon>Filimonas</taxon>
    </lineage>
</organism>
<feature type="transmembrane region" description="Helical" evidence="1">
    <location>
        <begin position="83"/>
        <end position="103"/>
    </location>
</feature>
<dbReference type="RefSeq" id="WP_076382717.1">
    <property type="nucleotide sequence ID" value="NZ_AP017422.1"/>
</dbReference>
<accession>A0A173MH53</accession>
<dbReference type="PIRSF" id="PIRSF018266">
    <property type="entry name" value="FecR"/>
    <property type="match status" value="1"/>
</dbReference>
<reference evidence="5" key="1">
    <citation type="submission" date="2017-01" db="EMBL/GenBank/DDBJ databases">
        <authorList>
            <person name="Varghese N."/>
            <person name="Submissions S."/>
        </authorList>
    </citation>
    <scope>NUCLEOTIDE SEQUENCE [LARGE SCALE GENOMIC DNA]</scope>
    <source>
        <strain evidence="5">DSM 21054</strain>
    </source>
</reference>
<keyword evidence="5" id="KW-1185">Reference proteome</keyword>
<dbReference type="InterPro" id="IPR006860">
    <property type="entry name" value="FecR"/>
</dbReference>
<dbReference type="GO" id="GO:0016989">
    <property type="term" value="F:sigma factor antagonist activity"/>
    <property type="evidence" value="ECO:0007669"/>
    <property type="project" value="TreeGrafter"/>
</dbReference>
<dbReference type="KEGG" id="fln:FLA_2768"/>
<evidence type="ECO:0000259" key="3">
    <source>
        <dbReference type="Pfam" id="PF16344"/>
    </source>
</evidence>
<dbReference type="STRING" id="477680.SAMN05421788_11648"/>